<evidence type="ECO:0000313" key="2">
    <source>
        <dbReference type="EMBL" id="SUC13114.1"/>
    </source>
</evidence>
<dbReference type="AlphaFoldDB" id="A0A379F431"/>
<sequence>MKKISYYTLSALFVGSIALSMVSCADDDLGNNLSDGDKEAIVQFEITDAQEEALSKYNASTRGAITAGLSDKDLEGKKLEAQSNKSLNVCLIETTVEGVNPVVTDAKTRANIIDLNSFSDFSSTGLRGTNASNIKEEWFIDAKTKKNGELYTQIPWSWQKPYGCFFAVYPELNTYKNKMKINKPDANGFPSVEFEIETDVRKQVDLMTACSGNVQYATRYQAPRTSLNFRHALTAIRFAVGQNLSFDKTIKQITLKNVLLKSKYVISNQYNGTGAKWISTGYTSRGNVTLDGLNYKTNENPNSIVRDRSTFPNENSRDITKLNDNYTFYMIPQELDNKVTAEITFTDNTTISVPLKGSWKEGTTRTYKLSNKNSSWVYSITSDSPSAVAYNATSTGNYGITSFRQAPDGTKKPVAWKVIGYSEDDGNSWTTTKPAWLKSLTKESGNGGTAAEQGTATLGTDIVDLVAKRNKELQEAKALGSAAKPYNLSNSTGEAQVQNTANCYLISAPGYYMIPLVYGNAIKDNNANYVAYQFSGSAGHINVNGQQKENILPKLVDHDGKGINNPWIEKTNGNANNGINGAQIVWADEANLVNLASNPIYRDSNGNAFVKFEVTKANIKSGNAVIAVKKGNTIVWSWHLWFAPKNALDKIPVTNKQNKVYNFTNEALGWKPTKWTGTSYSTPRTVKVKVEQTIANNGIKQESVFTITQNAGITERRGNTTLYQWGRKDPFPSTDPAVGTLFKKDAGNQIYMQAIIQNPGYFYVTEGGGTIPGYSYLTQYYYFYNLWSVNNTESNGNDNAVVKTIYDPSPVGFQVPASNAFTGFTSNGANQGPKMVDGTEVPATYNSQTGHIFWTNSEKKATIYFPATGYRENGNGNIVDLNVSANYWTAIPQDLNNGRCFAFSQADVYPLHSSARTFGLGVRPVAE</sequence>
<feature type="chain" id="PRO_5017052974" evidence="1">
    <location>
        <begin position="26"/>
        <end position="927"/>
    </location>
</feature>
<organism evidence="2 3">
    <name type="scientific">Prevotella pallens</name>
    <dbReference type="NCBI Taxonomy" id="60133"/>
    <lineage>
        <taxon>Bacteria</taxon>
        <taxon>Pseudomonadati</taxon>
        <taxon>Bacteroidota</taxon>
        <taxon>Bacteroidia</taxon>
        <taxon>Bacteroidales</taxon>
        <taxon>Prevotellaceae</taxon>
        <taxon>Prevotella</taxon>
    </lineage>
</organism>
<gene>
    <name evidence="2" type="ORF">NCTC13043_01738</name>
</gene>
<dbReference type="EMBL" id="UGTP01000001">
    <property type="protein sequence ID" value="SUC13114.1"/>
    <property type="molecule type" value="Genomic_DNA"/>
</dbReference>
<reference evidence="2 3" key="1">
    <citation type="submission" date="2018-06" db="EMBL/GenBank/DDBJ databases">
        <authorList>
            <consortium name="Pathogen Informatics"/>
            <person name="Doyle S."/>
        </authorList>
    </citation>
    <scope>NUCLEOTIDE SEQUENCE [LARGE SCALE GENOMIC DNA]</scope>
    <source>
        <strain evidence="2 3">NCTC13043</strain>
    </source>
</reference>
<proteinExistence type="predicted"/>
<dbReference type="RefSeq" id="WP_115083700.1">
    <property type="nucleotide sequence ID" value="NZ_UGTP01000001.1"/>
</dbReference>
<dbReference type="OrthoDB" id="1164152at2"/>
<accession>A0A379F431</accession>
<keyword evidence="1" id="KW-0732">Signal</keyword>
<protein>
    <submittedName>
        <fullName evidence="2">Uncharacterized protein</fullName>
    </submittedName>
</protein>
<name>A0A379F431_9BACT</name>
<evidence type="ECO:0000313" key="3">
    <source>
        <dbReference type="Proteomes" id="UP000254235"/>
    </source>
</evidence>
<dbReference type="Proteomes" id="UP000254235">
    <property type="component" value="Unassembled WGS sequence"/>
</dbReference>
<feature type="signal peptide" evidence="1">
    <location>
        <begin position="1"/>
        <end position="25"/>
    </location>
</feature>
<evidence type="ECO:0000256" key="1">
    <source>
        <dbReference type="SAM" id="SignalP"/>
    </source>
</evidence>
<dbReference type="GeneID" id="78571399"/>
<dbReference type="PROSITE" id="PS51257">
    <property type="entry name" value="PROKAR_LIPOPROTEIN"/>
    <property type="match status" value="1"/>
</dbReference>